<dbReference type="InterPro" id="IPR028871">
    <property type="entry name" value="BlueCu_1_BS"/>
</dbReference>
<accession>A0A8T0VA02</accession>
<dbReference type="PANTHER" id="PTHR33021">
    <property type="entry name" value="BLUE COPPER PROTEIN"/>
    <property type="match status" value="1"/>
</dbReference>
<dbReference type="GO" id="GO:0009055">
    <property type="term" value="F:electron transfer activity"/>
    <property type="evidence" value="ECO:0007669"/>
    <property type="project" value="InterPro"/>
</dbReference>
<dbReference type="Pfam" id="PF02298">
    <property type="entry name" value="Cu_bind_like"/>
    <property type="match status" value="1"/>
</dbReference>
<dbReference type="EMBL" id="CM029040">
    <property type="protein sequence ID" value="KAG2631185.1"/>
    <property type="molecule type" value="Genomic_DNA"/>
</dbReference>
<evidence type="ECO:0000256" key="5">
    <source>
        <dbReference type="SAM" id="SignalP"/>
    </source>
</evidence>
<name>A0A8T0VA02_PANVG</name>
<dbReference type="InterPro" id="IPR039391">
    <property type="entry name" value="Phytocyanin-like"/>
</dbReference>
<dbReference type="InterPro" id="IPR008972">
    <property type="entry name" value="Cupredoxin"/>
</dbReference>
<dbReference type="SUPFAM" id="SSF49503">
    <property type="entry name" value="Cupredoxins"/>
    <property type="match status" value="1"/>
</dbReference>
<keyword evidence="1" id="KW-0479">Metal-binding</keyword>
<dbReference type="Proteomes" id="UP000823388">
    <property type="component" value="Chromosome 2N"/>
</dbReference>
<evidence type="ECO:0000313" key="7">
    <source>
        <dbReference type="EMBL" id="KAG2631185.1"/>
    </source>
</evidence>
<feature type="compositionally biased region" description="Low complexity" evidence="4">
    <location>
        <begin position="166"/>
        <end position="181"/>
    </location>
</feature>
<organism evidence="7 8">
    <name type="scientific">Panicum virgatum</name>
    <name type="common">Blackwell switchgrass</name>
    <dbReference type="NCBI Taxonomy" id="38727"/>
    <lineage>
        <taxon>Eukaryota</taxon>
        <taxon>Viridiplantae</taxon>
        <taxon>Streptophyta</taxon>
        <taxon>Embryophyta</taxon>
        <taxon>Tracheophyta</taxon>
        <taxon>Spermatophyta</taxon>
        <taxon>Magnoliopsida</taxon>
        <taxon>Liliopsida</taxon>
        <taxon>Poales</taxon>
        <taxon>Poaceae</taxon>
        <taxon>PACMAD clade</taxon>
        <taxon>Panicoideae</taxon>
        <taxon>Panicodae</taxon>
        <taxon>Paniceae</taxon>
        <taxon>Panicinae</taxon>
        <taxon>Panicum</taxon>
        <taxon>Panicum sect. Hiantes</taxon>
    </lineage>
</organism>
<dbReference type="PANTHER" id="PTHR33021:SF552">
    <property type="entry name" value="OS07G0105000 PROTEIN"/>
    <property type="match status" value="1"/>
</dbReference>
<feature type="region of interest" description="Disordered" evidence="4">
    <location>
        <begin position="129"/>
        <end position="181"/>
    </location>
</feature>
<dbReference type="CDD" id="cd04216">
    <property type="entry name" value="Phytocyanin"/>
    <property type="match status" value="1"/>
</dbReference>
<feature type="signal peptide" evidence="5">
    <location>
        <begin position="1"/>
        <end position="25"/>
    </location>
</feature>
<dbReference type="GO" id="GO:0005886">
    <property type="term" value="C:plasma membrane"/>
    <property type="evidence" value="ECO:0007669"/>
    <property type="project" value="TreeGrafter"/>
</dbReference>
<evidence type="ECO:0000259" key="6">
    <source>
        <dbReference type="PROSITE" id="PS51485"/>
    </source>
</evidence>
<keyword evidence="5" id="KW-0732">Signal</keyword>
<dbReference type="PROSITE" id="PS00196">
    <property type="entry name" value="COPPER_BLUE"/>
    <property type="match status" value="1"/>
</dbReference>
<evidence type="ECO:0000256" key="2">
    <source>
        <dbReference type="ARBA" id="ARBA00023008"/>
    </source>
</evidence>
<dbReference type="InterPro" id="IPR003245">
    <property type="entry name" value="Phytocyanin_dom"/>
</dbReference>
<keyword evidence="8" id="KW-1185">Reference proteome</keyword>
<dbReference type="PROSITE" id="PS51485">
    <property type="entry name" value="PHYTOCYANIN"/>
    <property type="match status" value="1"/>
</dbReference>
<feature type="domain" description="Phytocyanin" evidence="6">
    <location>
        <begin position="27"/>
        <end position="126"/>
    </location>
</feature>
<sequence length="207" mass="20426">MATAPQAMILAAVAAAALAVHLAAASVDHPVGGSGAWDASGTSYNAWSAKQAFVQGDTMSFKYAASHDVTEVPKAGYDACSGANPVKSYTGGATTVKLTAPGKRYFICSVPGHCAAGMKLEVTVAAPAPAPAPARSKPRHQRSLAPTPAPAMASEPSSVPSNDGLPTVSTPTAAPAPKSSDAASNGLLGAKAGMTLAVGMMALALAI</sequence>
<evidence type="ECO:0000256" key="3">
    <source>
        <dbReference type="ARBA" id="ARBA00023180"/>
    </source>
</evidence>
<evidence type="ECO:0000256" key="1">
    <source>
        <dbReference type="ARBA" id="ARBA00022723"/>
    </source>
</evidence>
<comment type="caution">
    <text evidence="7">The sequence shown here is derived from an EMBL/GenBank/DDBJ whole genome shotgun (WGS) entry which is preliminary data.</text>
</comment>
<dbReference type="GO" id="GO:0046872">
    <property type="term" value="F:metal ion binding"/>
    <property type="evidence" value="ECO:0007669"/>
    <property type="project" value="UniProtKB-KW"/>
</dbReference>
<feature type="chain" id="PRO_5035740530" description="Phytocyanin domain-containing protein" evidence="5">
    <location>
        <begin position="26"/>
        <end position="207"/>
    </location>
</feature>
<evidence type="ECO:0000256" key="4">
    <source>
        <dbReference type="SAM" id="MobiDB-lite"/>
    </source>
</evidence>
<protein>
    <recommendedName>
        <fullName evidence="6">Phytocyanin domain-containing protein</fullName>
    </recommendedName>
</protein>
<evidence type="ECO:0000313" key="8">
    <source>
        <dbReference type="Proteomes" id="UP000823388"/>
    </source>
</evidence>
<keyword evidence="3" id="KW-0325">Glycoprotein</keyword>
<proteinExistence type="predicted"/>
<reference evidence="7" key="1">
    <citation type="submission" date="2020-05" db="EMBL/GenBank/DDBJ databases">
        <title>WGS assembly of Panicum virgatum.</title>
        <authorList>
            <person name="Lovell J.T."/>
            <person name="Jenkins J."/>
            <person name="Shu S."/>
            <person name="Juenger T.E."/>
            <person name="Schmutz J."/>
        </authorList>
    </citation>
    <scope>NUCLEOTIDE SEQUENCE</scope>
    <source>
        <strain evidence="7">AP13</strain>
    </source>
</reference>
<dbReference type="AlphaFoldDB" id="A0A8T0VA02"/>
<dbReference type="FunFam" id="2.60.40.420:FF:000003">
    <property type="entry name" value="Blue copper"/>
    <property type="match status" value="1"/>
</dbReference>
<keyword evidence="2" id="KW-0186">Copper</keyword>
<gene>
    <name evidence="7" type="ORF">PVAP13_2NG004000</name>
</gene>
<dbReference type="Gene3D" id="2.60.40.420">
    <property type="entry name" value="Cupredoxins - blue copper proteins"/>
    <property type="match status" value="1"/>
</dbReference>